<dbReference type="PANTHER" id="PTHR30504">
    <property type="entry name" value="GLUCANS BIOSYNTHESIS PROTEIN"/>
    <property type="match status" value="1"/>
</dbReference>
<comment type="similarity">
    <text evidence="3">Belongs to the OpgD/OpgG family.</text>
</comment>
<comment type="pathway">
    <text evidence="2">Glycan metabolism; osmoregulated periplasmic glucan (OPG) biosynthesis.</text>
</comment>
<comment type="caution">
    <text evidence="8">The sequence shown here is derived from an EMBL/GenBank/DDBJ whole genome shotgun (WGS) entry which is preliminary data.</text>
</comment>
<dbReference type="AlphaFoldDB" id="A0A5B2TKS5"/>
<evidence type="ECO:0000256" key="5">
    <source>
        <dbReference type="ARBA" id="ARBA00022764"/>
    </source>
</evidence>
<keyword evidence="5" id="KW-0574">Periplasm</keyword>
<dbReference type="GO" id="GO:0030246">
    <property type="term" value="F:carbohydrate binding"/>
    <property type="evidence" value="ECO:0007669"/>
    <property type="project" value="InterPro"/>
</dbReference>
<proteinExistence type="inferred from homology"/>
<name>A0A5B2TKS5_9PROT</name>
<dbReference type="SUPFAM" id="SSF74650">
    <property type="entry name" value="Galactose mutarotase-like"/>
    <property type="match status" value="1"/>
</dbReference>
<dbReference type="InterPro" id="IPR007444">
    <property type="entry name" value="Glucan_biosyn_MdoG_C"/>
</dbReference>
<evidence type="ECO:0000313" key="8">
    <source>
        <dbReference type="EMBL" id="KAA2214774.1"/>
    </source>
</evidence>
<dbReference type="InterPro" id="IPR013783">
    <property type="entry name" value="Ig-like_fold"/>
</dbReference>
<evidence type="ECO:0000313" key="9">
    <source>
        <dbReference type="Proteomes" id="UP000322110"/>
    </source>
</evidence>
<evidence type="ECO:0000259" key="7">
    <source>
        <dbReference type="Pfam" id="PF04349"/>
    </source>
</evidence>
<dbReference type="GO" id="GO:0003824">
    <property type="term" value="F:catalytic activity"/>
    <property type="evidence" value="ECO:0007669"/>
    <property type="project" value="InterPro"/>
</dbReference>
<feature type="chain" id="PRO_5022766508" evidence="6">
    <location>
        <begin position="26"/>
        <end position="510"/>
    </location>
</feature>
<dbReference type="InterPro" id="IPR014438">
    <property type="entry name" value="Glucan_biosyn_MdoG/MdoD"/>
</dbReference>
<sequence>MNRRDALLATLSLSALTLAEKPAHAAAPQLLASPEPTRFDGGTVREIARQIAQAPFKAPPDDLPAVLKDLTYDQYRDIRFNPDRAFWRQDGLPFQMHLFHRGFLYKPKIDIYDVRDGMAHPVLYDPALFTFQNLERPEPGNLGFAGFRLHAPLNRPDYFDEVCAFLGASYFRAVAKSQIYGLSARGLAIGTADPKGEEFPLFRAFWVERPRPGVNAAQVHALLDSPSCSAAFRFAIRPGEVTVFDVESTIFPRTDMPTPGIAPLTSMFWFSAMNRAGRDDWRPAVHDSDGLLLSTGRGERIWRPLNNPRDLQVSSFGDVNPRGFGLMQRRRDFSSYEDLEARYEKRPSLWIEPIGDWGEGVVQLVEIPTTGEIHDNIVAFWRPREPLRAKGEYRFTYRMHWCDEAPRDPALARIVEAHSGANFNKDGRQVVLDYKGGTLDQLPDDAKPEIVVTTDRGEIRNPVAQRNAEAGGWRLSFELIPGKERVAELRAELRQDGKPLAETMLYRWTA</sequence>
<dbReference type="PIRSF" id="PIRSF006281">
    <property type="entry name" value="MdoG"/>
    <property type="match status" value="1"/>
</dbReference>
<dbReference type="InterPro" id="IPR014756">
    <property type="entry name" value="Ig_E-set"/>
</dbReference>
<dbReference type="Pfam" id="PF04349">
    <property type="entry name" value="MdoG"/>
    <property type="match status" value="1"/>
</dbReference>
<keyword evidence="4 6" id="KW-0732">Signal</keyword>
<dbReference type="Gene3D" id="2.70.98.10">
    <property type="match status" value="1"/>
</dbReference>
<evidence type="ECO:0000256" key="1">
    <source>
        <dbReference type="ARBA" id="ARBA00004418"/>
    </source>
</evidence>
<dbReference type="Proteomes" id="UP000322110">
    <property type="component" value="Unassembled WGS sequence"/>
</dbReference>
<dbReference type="SUPFAM" id="SSF81296">
    <property type="entry name" value="E set domains"/>
    <property type="match status" value="1"/>
</dbReference>
<evidence type="ECO:0000256" key="4">
    <source>
        <dbReference type="ARBA" id="ARBA00022729"/>
    </source>
</evidence>
<evidence type="ECO:0000256" key="6">
    <source>
        <dbReference type="SAM" id="SignalP"/>
    </source>
</evidence>
<accession>A0A5B2TKS5</accession>
<feature type="signal peptide" evidence="6">
    <location>
        <begin position="1"/>
        <end position="25"/>
    </location>
</feature>
<dbReference type="UniPathway" id="UPA00637"/>
<evidence type="ECO:0000256" key="3">
    <source>
        <dbReference type="ARBA" id="ARBA00009284"/>
    </source>
</evidence>
<feature type="domain" description="Glucan biosynthesis periplasmic MdoG C-terminal" evidence="7">
    <location>
        <begin position="39"/>
        <end position="508"/>
    </location>
</feature>
<dbReference type="EMBL" id="VUKA01000001">
    <property type="protein sequence ID" value="KAA2214774.1"/>
    <property type="molecule type" value="Genomic_DNA"/>
</dbReference>
<keyword evidence="9" id="KW-1185">Reference proteome</keyword>
<dbReference type="GO" id="GO:0051274">
    <property type="term" value="P:beta-glucan biosynthetic process"/>
    <property type="evidence" value="ECO:0007669"/>
    <property type="project" value="TreeGrafter"/>
</dbReference>
<dbReference type="InterPro" id="IPR014718">
    <property type="entry name" value="GH-type_carb-bd"/>
</dbReference>
<reference evidence="8 9" key="1">
    <citation type="journal article" date="2015" name="Int. J. Syst. Evol. Microbiol.">
        <title>Roseomonas oryzae sp. nov., isolated from paddy rhizosphere soil.</title>
        <authorList>
            <person name="Ramaprasad E.V."/>
            <person name="Sasikala Ch."/>
            <person name="Ramana Ch.V."/>
        </authorList>
    </citation>
    <scope>NUCLEOTIDE SEQUENCE [LARGE SCALE GENOMIC DNA]</scope>
    <source>
        <strain evidence="8 9">KCTC 42542</strain>
    </source>
</reference>
<gene>
    <name evidence="8" type="ORF">F0Q34_03540</name>
</gene>
<dbReference type="InterPro" id="IPR011013">
    <property type="entry name" value="Gal_mutarotase_sf_dom"/>
</dbReference>
<comment type="subcellular location">
    <subcellularLocation>
        <location evidence="1">Periplasm</location>
    </subcellularLocation>
</comment>
<dbReference type="GO" id="GO:0030288">
    <property type="term" value="C:outer membrane-bounded periplasmic space"/>
    <property type="evidence" value="ECO:0007669"/>
    <property type="project" value="TreeGrafter"/>
</dbReference>
<dbReference type="PANTHER" id="PTHR30504:SF2">
    <property type="entry name" value="GLUCANS BIOSYNTHESIS PROTEIN G"/>
    <property type="match status" value="1"/>
</dbReference>
<dbReference type="RefSeq" id="WP_149810729.1">
    <property type="nucleotide sequence ID" value="NZ_VUKA01000001.1"/>
</dbReference>
<organism evidence="8 9">
    <name type="scientific">Teichococcus oryzae</name>
    <dbReference type="NCBI Taxonomy" id="1608942"/>
    <lineage>
        <taxon>Bacteria</taxon>
        <taxon>Pseudomonadati</taxon>
        <taxon>Pseudomonadota</taxon>
        <taxon>Alphaproteobacteria</taxon>
        <taxon>Acetobacterales</taxon>
        <taxon>Roseomonadaceae</taxon>
        <taxon>Roseomonas</taxon>
    </lineage>
</organism>
<protein>
    <submittedName>
        <fullName evidence="8">Glucan biosynthesis protein G</fullName>
    </submittedName>
</protein>
<dbReference type="FunFam" id="2.70.98.10:FF:000001">
    <property type="entry name" value="Glucans biosynthesis protein G"/>
    <property type="match status" value="1"/>
</dbReference>
<dbReference type="OrthoDB" id="9777817at2"/>
<dbReference type="Gene3D" id="2.60.40.10">
    <property type="entry name" value="Immunoglobulins"/>
    <property type="match status" value="1"/>
</dbReference>
<evidence type="ECO:0000256" key="2">
    <source>
        <dbReference type="ARBA" id="ARBA00005001"/>
    </source>
</evidence>